<feature type="transmembrane region" description="Helical" evidence="1">
    <location>
        <begin position="68"/>
        <end position="89"/>
    </location>
</feature>
<feature type="transmembrane region" description="Helical" evidence="1">
    <location>
        <begin position="120"/>
        <end position="144"/>
    </location>
</feature>
<dbReference type="Pfam" id="PF09955">
    <property type="entry name" value="DUF2189"/>
    <property type="match status" value="1"/>
</dbReference>
<protein>
    <submittedName>
        <fullName evidence="2">DUF2189 domain-containing protein</fullName>
    </submittedName>
</protein>
<keyword evidence="3" id="KW-1185">Reference proteome</keyword>
<accession>A0A6N6VLH3</accession>
<gene>
    <name evidence="2" type="ORF">F2P47_03215</name>
</gene>
<comment type="caution">
    <text evidence="2">The sequence shown here is derived from an EMBL/GenBank/DDBJ whole genome shotgun (WGS) entry which is preliminary data.</text>
</comment>
<sequence>MSIDNAEAPQRAPSIEIRTVTVNNILEALAAGMRDLRAGFSHSIAFGAFIATGGWILVLLLIKAHLPYLVYPLAMAFALIAPFIATGLYEISRRLQVGEAVRWSGIAASIRAASGRDMGWMALVTSFTFVIWMDIAAILTFGFLGLSATSFTAFVSMVFSTSEGFAFLIVGNTVGAAIALAVFSLTVISFPMLFDRDVDFVTAMITSVRTVLANPRAMLTWFAIIGFLSALSFLSLFVGLVFFFPLLGHASWHIYRRAVAPAVRLPSA</sequence>
<evidence type="ECO:0000256" key="1">
    <source>
        <dbReference type="SAM" id="Phobius"/>
    </source>
</evidence>
<keyword evidence="1" id="KW-0472">Membrane</keyword>
<evidence type="ECO:0000313" key="2">
    <source>
        <dbReference type="EMBL" id="KAB7742286.1"/>
    </source>
</evidence>
<feature type="transmembrane region" description="Helical" evidence="1">
    <location>
        <begin position="221"/>
        <end position="247"/>
    </location>
</feature>
<dbReference type="AlphaFoldDB" id="A0A6N6VLH3"/>
<proteinExistence type="predicted"/>
<organism evidence="2 3">
    <name type="scientific">Parvibaculum sedimenti</name>
    <dbReference type="NCBI Taxonomy" id="2608632"/>
    <lineage>
        <taxon>Bacteria</taxon>
        <taxon>Pseudomonadati</taxon>
        <taxon>Pseudomonadota</taxon>
        <taxon>Alphaproteobacteria</taxon>
        <taxon>Hyphomicrobiales</taxon>
        <taxon>Parvibaculaceae</taxon>
        <taxon>Parvibaculum</taxon>
    </lineage>
</organism>
<dbReference type="Proteomes" id="UP000468901">
    <property type="component" value="Unassembled WGS sequence"/>
</dbReference>
<keyword evidence="1" id="KW-0812">Transmembrane</keyword>
<dbReference type="InterPro" id="IPR018692">
    <property type="entry name" value="DUF2189"/>
</dbReference>
<dbReference type="RefSeq" id="WP_152214708.1">
    <property type="nucleotide sequence ID" value="NZ_JBAQYD010000350.1"/>
</dbReference>
<reference evidence="2 3" key="1">
    <citation type="submission" date="2019-09" db="EMBL/GenBank/DDBJ databases">
        <title>Parvibaculum sedimenti sp. nov., isolated from sediment.</title>
        <authorList>
            <person name="Wang Y."/>
        </authorList>
    </citation>
    <scope>NUCLEOTIDE SEQUENCE [LARGE SCALE GENOMIC DNA]</scope>
    <source>
        <strain evidence="2 3">HXT-9</strain>
    </source>
</reference>
<name>A0A6N6VLH3_9HYPH</name>
<keyword evidence="1" id="KW-1133">Transmembrane helix</keyword>
<feature type="transmembrane region" description="Helical" evidence="1">
    <location>
        <begin position="43"/>
        <end position="62"/>
    </location>
</feature>
<evidence type="ECO:0000313" key="3">
    <source>
        <dbReference type="Proteomes" id="UP000468901"/>
    </source>
</evidence>
<dbReference type="EMBL" id="WESC01000002">
    <property type="protein sequence ID" value="KAB7742286.1"/>
    <property type="molecule type" value="Genomic_DNA"/>
</dbReference>